<gene>
    <name evidence="1" type="ORF">E8M63_13370</name>
</gene>
<dbReference type="Proteomes" id="UP000307092">
    <property type="component" value="Unassembled WGS sequence"/>
</dbReference>
<dbReference type="RefSeq" id="WP_146710709.1">
    <property type="nucleotide sequence ID" value="NZ_SUQX01000146.1"/>
</dbReference>
<dbReference type="InterPro" id="IPR002347">
    <property type="entry name" value="SDR_fam"/>
</dbReference>
<protein>
    <submittedName>
        <fullName evidence="1">SDR family oxidoreductase</fullName>
    </submittedName>
</protein>
<reference evidence="1 2" key="1">
    <citation type="submission" date="2019-04" db="EMBL/GenBank/DDBJ databases">
        <title>The CDC panel for molecular diagnostics of ciprofloxacin resistance and its use for research and clinical development.</title>
        <authorList>
            <person name="Liu H."/>
            <person name="Tang K."/>
            <person name="Pham C."/>
            <person name="Schmerer M."/>
        </authorList>
    </citation>
    <scope>NUCLEOTIDE SEQUENCE [LARGE SCALE GENOMIC DNA]</scope>
    <source>
        <strain evidence="1 2">LRRBGS_0742</strain>
    </source>
</reference>
<evidence type="ECO:0000313" key="1">
    <source>
        <dbReference type="EMBL" id="TJX01854.1"/>
    </source>
</evidence>
<dbReference type="Gene3D" id="3.40.50.720">
    <property type="entry name" value="NAD(P)-binding Rossmann-like Domain"/>
    <property type="match status" value="1"/>
</dbReference>
<accession>A0AAX2TLL4</accession>
<evidence type="ECO:0000313" key="2">
    <source>
        <dbReference type="Proteomes" id="UP000307092"/>
    </source>
</evidence>
<sequence length="67" mass="7135">MGAEQKVAIITGASQGLGEAILKGYRDRNWRVVANSRNIKPSTDPDVLTVAGDIGDPEVAERTVKQA</sequence>
<dbReference type="Pfam" id="PF00106">
    <property type="entry name" value="adh_short"/>
    <property type="match status" value="1"/>
</dbReference>
<feature type="non-terminal residue" evidence="1">
    <location>
        <position position="67"/>
    </location>
</feature>
<dbReference type="SUPFAM" id="SSF51735">
    <property type="entry name" value="NAD(P)-binding Rossmann-fold domains"/>
    <property type="match status" value="1"/>
</dbReference>
<dbReference type="InterPro" id="IPR036291">
    <property type="entry name" value="NAD(P)-bd_dom_sf"/>
</dbReference>
<comment type="caution">
    <text evidence="1">The sequence shown here is derived from an EMBL/GenBank/DDBJ whole genome shotgun (WGS) entry which is preliminary data.</text>
</comment>
<dbReference type="EMBL" id="SUQX01000146">
    <property type="protein sequence ID" value="TJX01854.1"/>
    <property type="molecule type" value="Genomic_DNA"/>
</dbReference>
<name>A0AAX2TLL4_NEIGO</name>
<organism evidence="1 2">
    <name type="scientific">Neisseria gonorrhoeae</name>
    <dbReference type="NCBI Taxonomy" id="485"/>
    <lineage>
        <taxon>Bacteria</taxon>
        <taxon>Pseudomonadati</taxon>
        <taxon>Pseudomonadota</taxon>
        <taxon>Betaproteobacteria</taxon>
        <taxon>Neisseriales</taxon>
        <taxon>Neisseriaceae</taxon>
        <taxon>Neisseria</taxon>
    </lineage>
</organism>
<proteinExistence type="predicted"/>
<dbReference type="AlphaFoldDB" id="A0AAX2TLL4"/>